<evidence type="ECO:0000313" key="22">
    <source>
        <dbReference type="Proteomes" id="UP000441717"/>
    </source>
</evidence>
<evidence type="ECO:0000256" key="5">
    <source>
        <dbReference type="ARBA" id="ARBA00022491"/>
    </source>
</evidence>
<evidence type="ECO:0000256" key="1">
    <source>
        <dbReference type="ARBA" id="ARBA00004496"/>
    </source>
</evidence>
<dbReference type="GO" id="GO:0005524">
    <property type="term" value="F:ATP binding"/>
    <property type="evidence" value="ECO:0007669"/>
    <property type="project" value="UniProtKB-KW"/>
</dbReference>
<dbReference type="PROSITE" id="PS00688">
    <property type="entry name" value="SIGMA54_INTERACT_3"/>
    <property type="match status" value="1"/>
</dbReference>
<evidence type="ECO:0000256" key="4">
    <source>
        <dbReference type="ARBA" id="ARBA00022490"/>
    </source>
</evidence>
<proteinExistence type="predicted"/>
<dbReference type="Gene3D" id="3.40.50.300">
    <property type="entry name" value="P-loop containing nucleotide triphosphate hydrolases"/>
    <property type="match status" value="1"/>
</dbReference>
<dbReference type="InterPro" id="IPR025944">
    <property type="entry name" value="Sigma_54_int_dom_CS"/>
</dbReference>
<feature type="domain" description="Response regulatory" evidence="20">
    <location>
        <begin position="5"/>
        <end position="119"/>
    </location>
</feature>
<sequence length="456" mass="51253">MNLAHLLVVDDEESVCEFLTEVLEDAGYQVQTALDGRRALEMIEQNPPDAVLLDIRMPELDGMQVMDIIQQKDGRLPVILMTAFGTTDMAIQAMKAGAFDYIIKPFNLDELVLTVKKAVTMKQLAREVEALRENRVPEYMPVESMIGQSAAMQAVYKNIGRVASSNVTVLIQGESGTGKELVARAIHQNSERRNGPFVKINCAAIPENLIESELFGHEKGAFTGAGARKPGKFELAHQGTIFLDEIGELSLATQAKLLRVLQEKEFERVGGTESIQVDVRILAATNKDLERCVQEGTFREDLFFRLKVFTIWLPPLRERMEDVPVMARSFLHHYSREQKKKVTDFSPEAMALMMQYDWPGNVRELRNICEQAVVMARGPVVMPEDLPFSLQRAGGELKDVAIKPGMTLKEIVADVERRVILRALQEHNWNRSATAQALGLNRRSLYAKMKEYGLLP</sequence>
<dbReference type="InterPro" id="IPR027417">
    <property type="entry name" value="P-loop_NTPase"/>
</dbReference>
<comment type="subcellular location">
    <subcellularLocation>
        <location evidence="1">Cytoplasm</location>
    </subcellularLocation>
</comment>
<dbReference type="InterPro" id="IPR025662">
    <property type="entry name" value="Sigma_54_int_dom_ATP-bd_1"/>
</dbReference>
<comment type="caution">
    <text evidence="21">The sequence shown here is derived from an EMBL/GenBank/DDBJ whole genome shotgun (WGS) entry which is preliminary data.</text>
</comment>
<evidence type="ECO:0000256" key="9">
    <source>
        <dbReference type="ARBA" id="ARBA00023012"/>
    </source>
</evidence>
<keyword evidence="7" id="KW-0547">Nucleotide-binding</keyword>
<evidence type="ECO:0000256" key="10">
    <source>
        <dbReference type="ARBA" id="ARBA00023015"/>
    </source>
</evidence>
<dbReference type="Proteomes" id="UP000441717">
    <property type="component" value="Unassembled WGS sequence"/>
</dbReference>
<dbReference type="AlphaFoldDB" id="A0A6N7INY2"/>
<dbReference type="SUPFAM" id="SSF52540">
    <property type="entry name" value="P-loop containing nucleoside triphosphate hydrolases"/>
    <property type="match status" value="1"/>
</dbReference>
<feature type="modified residue" description="4-aspartylphosphate" evidence="18">
    <location>
        <position position="54"/>
    </location>
</feature>
<dbReference type="RefSeq" id="WP_152945250.1">
    <property type="nucleotide sequence ID" value="NZ_WHYR01000006.1"/>
</dbReference>
<keyword evidence="22" id="KW-1185">Reference proteome</keyword>
<dbReference type="PRINTS" id="PR01590">
    <property type="entry name" value="HTHFIS"/>
</dbReference>
<dbReference type="InterPro" id="IPR002197">
    <property type="entry name" value="HTH_Fis"/>
</dbReference>
<reference evidence="21 22" key="1">
    <citation type="submission" date="2019-10" db="EMBL/GenBank/DDBJ databases">
        <title>Comparative genomics of sulfur disproportionating microorganisms.</title>
        <authorList>
            <person name="Ward L.M."/>
            <person name="Bertran E."/>
            <person name="Johnston D."/>
        </authorList>
    </citation>
    <scope>NUCLEOTIDE SEQUENCE [LARGE SCALE GENOMIC DNA]</scope>
    <source>
        <strain evidence="21 22">DSM 14055</strain>
    </source>
</reference>
<keyword evidence="6 18" id="KW-0597">Phosphoprotein</keyword>
<keyword evidence="14" id="KW-0535">Nitrogen fixation</keyword>
<dbReference type="SUPFAM" id="SSF46689">
    <property type="entry name" value="Homeodomain-like"/>
    <property type="match status" value="1"/>
</dbReference>
<evidence type="ECO:0000256" key="7">
    <source>
        <dbReference type="ARBA" id="ARBA00022741"/>
    </source>
</evidence>
<dbReference type="OrthoDB" id="9803970at2"/>
<keyword evidence="8" id="KW-0067">ATP-binding</keyword>
<evidence type="ECO:0000256" key="16">
    <source>
        <dbReference type="ARBA" id="ARBA00029881"/>
    </source>
</evidence>
<evidence type="ECO:0000256" key="6">
    <source>
        <dbReference type="ARBA" id="ARBA00022553"/>
    </source>
</evidence>
<dbReference type="PANTHER" id="PTHR32071:SF95">
    <property type="entry name" value="DNA-BINDING TRANSCRIPTIONAL REGULATOR NTRC"/>
    <property type="match status" value="1"/>
</dbReference>
<accession>A0A6N7INY2</accession>
<feature type="domain" description="Sigma-54 factor interaction" evidence="19">
    <location>
        <begin position="145"/>
        <end position="374"/>
    </location>
</feature>
<keyword evidence="11" id="KW-0238">DNA-binding</keyword>
<dbReference type="Gene3D" id="3.40.50.2300">
    <property type="match status" value="1"/>
</dbReference>
<evidence type="ECO:0000256" key="11">
    <source>
        <dbReference type="ARBA" id="ARBA00023125"/>
    </source>
</evidence>
<evidence type="ECO:0000256" key="14">
    <source>
        <dbReference type="ARBA" id="ARBA00023231"/>
    </source>
</evidence>
<dbReference type="Gene3D" id="1.10.8.60">
    <property type="match status" value="1"/>
</dbReference>
<keyword evidence="9" id="KW-0902">Two-component regulatory system</keyword>
<dbReference type="GO" id="GO:0043565">
    <property type="term" value="F:sequence-specific DNA binding"/>
    <property type="evidence" value="ECO:0007669"/>
    <property type="project" value="InterPro"/>
</dbReference>
<gene>
    <name evidence="21" type="ORF">GFC01_03405</name>
</gene>
<dbReference type="Pfam" id="PF00072">
    <property type="entry name" value="Response_reg"/>
    <property type="match status" value="1"/>
</dbReference>
<dbReference type="InterPro" id="IPR001789">
    <property type="entry name" value="Sig_transdc_resp-reg_receiver"/>
</dbReference>
<comment type="function">
    <text evidence="15">May play the central regulatory role in sporulation. It may be an element of the effector pathway responsible for the activation of sporulation genes in response to nutritional stress. Spo0A may act in concert with spo0H (a sigma factor) to control the expression of some genes that are critical to the sporulation process.</text>
</comment>
<dbReference type="GO" id="GO:0000160">
    <property type="term" value="P:phosphorelay signal transduction system"/>
    <property type="evidence" value="ECO:0007669"/>
    <property type="project" value="UniProtKB-KW"/>
</dbReference>
<evidence type="ECO:0000259" key="19">
    <source>
        <dbReference type="PROSITE" id="PS50045"/>
    </source>
</evidence>
<evidence type="ECO:0000256" key="8">
    <source>
        <dbReference type="ARBA" id="ARBA00022840"/>
    </source>
</evidence>
<keyword evidence="10" id="KW-0805">Transcription regulation</keyword>
<dbReference type="InterPro" id="IPR003593">
    <property type="entry name" value="AAA+_ATPase"/>
</dbReference>
<evidence type="ECO:0000259" key="20">
    <source>
        <dbReference type="PROSITE" id="PS50110"/>
    </source>
</evidence>
<dbReference type="EMBL" id="WHYR01000006">
    <property type="protein sequence ID" value="MQL51323.1"/>
    <property type="molecule type" value="Genomic_DNA"/>
</dbReference>
<dbReference type="InterPro" id="IPR011006">
    <property type="entry name" value="CheY-like_superfamily"/>
</dbReference>
<dbReference type="Gene3D" id="1.10.10.60">
    <property type="entry name" value="Homeodomain-like"/>
    <property type="match status" value="1"/>
</dbReference>
<dbReference type="PROSITE" id="PS00675">
    <property type="entry name" value="SIGMA54_INTERACT_1"/>
    <property type="match status" value="1"/>
</dbReference>
<name>A0A6N7INY2_9FIRM</name>
<dbReference type="CDD" id="cd00009">
    <property type="entry name" value="AAA"/>
    <property type="match status" value="1"/>
</dbReference>
<dbReference type="InterPro" id="IPR009057">
    <property type="entry name" value="Homeodomain-like_sf"/>
</dbReference>
<evidence type="ECO:0000256" key="15">
    <source>
        <dbReference type="ARBA" id="ARBA00024867"/>
    </source>
</evidence>
<dbReference type="FunFam" id="1.10.8.60:FF:000014">
    <property type="entry name" value="DNA-binding transcriptional regulator NtrC"/>
    <property type="match status" value="1"/>
</dbReference>
<protein>
    <recommendedName>
        <fullName evidence="3">DNA-binding transcriptional regulator NtrC</fullName>
    </recommendedName>
    <alternativeName>
        <fullName evidence="16">Nitrogen regulation protein NR(I)</fullName>
    </alternativeName>
    <alternativeName>
        <fullName evidence="17">Nitrogen regulator I</fullName>
    </alternativeName>
    <alternativeName>
        <fullName evidence="2">Stage 0 sporulation protein A homolog</fullName>
    </alternativeName>
</protein>
<evidence type="ECO:0000256" key="2">
    <source>
        <dbReference type="ARBA" id="ARBA00018672"/>
    </source>
</evidence>
<dbReference type="SUPFAM" id="SSF52172">
    <property type="entry name" value="CheY-like"/>
    <property type="match status" value="1"/>
</dbReference>
<dbReference type="Pfam" id="PF02954">
    <property type="entry name" value="HTH_8"/>
    <property type="match status" value="1"/>
</dbReference>
<evidence type="ECO:0000256" key="12">
    <source>
        <dbReference type="ARBA" id="ARBA00023159"/>
    </source>
</evidence>
<dbReference type="FunFam" id="3.40.50.2300:FF:000018">
    <property type="entry name" value="DNA-binding transcriptional regulator NtrC"/>
    <property type="match status" value="1"/>
</dbReference>
<evidence type="ECO:0000256" key="17">
    <source>
        <dbReference type="ARBA" id="ARBA00031910"/>
    </source>
</evidence>
<dbReference type="Pfam" id="PF00158">
    <property type="entry name" value="Sigma54_activat"/>
    <property type="match status" value="1"/>
</dbReference>
<dbReference type="PROSITE" id="PS50045">
    <property type="entry name" value="SIGMA54_INTERACT_4"/>
    <property type="match status" value="1"/>
</dbReference>
<dbReference type="PANTHER" id="PTHR32071">
    <property type="entry name" value="TRANSCRIPTIONAL REGULATORY PROTEIN"/>
    <property type="match status" value="1"/>
</dbReference>
<dbReference type="GO" id="GO:0005737">
    <property type="term" value="C:cytoplasm"/>
    <property type="evidence" value="ECO:0007669"/>
    <property type="project" value="UniProtKB-SubCell"/>
</dbReference>
<evidence type="ECO:0000256" key="18">
    <source>
        <dbReference type="PROSITE-ProRule" id="PRU00169"/>
    </source>
</evidence>
<dbReference type="InterPro" id="IPR058031">
    <property type="entry name" value="AAA_lid_NorR"/>
</dbReference>
<evidence type="ECO:0000256" key="13">
    <source>
        <dbReference type="ARBA" id="ARBA00023163"/>
    </source>
</evidence>
<dbReference type="GO" id="GO:0006355">
    <property type="term" value="P:regulation of DNA-templated transcription"/>
    <property type="evidence" value="ECO:0007669"/>
    <property type="project" value="InterPro"/>
</dbReference>
<dbReference type="PROSITE" id="PS50110">
    <property type="entry name" value="RESPONSE_REGULATORY"/>
    <property type="match status" value="1"/>
</dbReference>
<dbReference type="Pfam" id="PF25601">
    <property type="entry name" value="AAA_lid_14"/>
    <property type="match status" value="1"/>
</dbReference>
<keyword evidence="5" id="KW-0678">Repressor</keyword>
<evidence type="ECO:0000313" key="21">
    <source>
        <dbReference type="EMBL" id="MQL51323.1"/>
    </source>
</evidence>
<evidence type="ECO:0000256" key="3">
    <source>
        <dbReference type="ARBA" id="ARBA00019059"/>
    </source>
</evidence>
<organism evidence="21 22">
    <name type="scientific">Desulfofundulus thermobenzoicus</name>
    <dbReference type="NCBI Taxonomy" id="29376"/>
    <lineage>
        <taxon>Bacteria</taxon>
        <taxon>Bacillati</taxon>
        <taxon>Bacillota</taxon>
        <taxon>Clostridia</taxon>
        <taxon>Eubacteriales</taxon>
        <taxon>Peptococcaceae</taxon>
        <taxon>Desulfofundulus</taxon>
    </lineage>
</organism>
<dbReference type="SMART" id="SM00382">
    <property type="entry name" value="AAA"/>
    <property type="match status" value="1"/>
</dbReference>
<dbReference type="FunFam" id="3.40.50.300:FF:000006">
    <property type="entry name" value="DNA-binding transcriptional regulator NtrC"/>
    <property type="match status" value="1"/>
</dbReference>
<keyword evidence="12" id="KW-0010">Activator</keyword>
<keyword evidence="13" id="KW-0804">Transcription</keyword>
<dbReference type="InterPro" id="IPR002078">
    <property type="entry name" value="Sigma_54_int"/>
</dbReference>
<dbReference type="SMART" id="SM00448">
    <property type="entry name" value="REC"/>
    <property type="match status" value="1"/>
</dbReference>
<keyword evidence="4" id="KW-0963">Cytoplasm</keyword>